<keyword evidence="3 7" id="KW-0819">tRNA processing</keyword>
<dbReference type="NCBIfam" id="TIGR02432">
    <property type="entry name" value="lysidine_TilS_N"/>
    <property type="match status" value="1"/>
</dbReference>
<dbReference type="Pfam" id="PF01171">
    <property type="entry name" value="ATP_bind_3"/>
    <property type="match status" value="1"/>
</dbReference>
<evidence type="ECO:0000256" key="1">
    <source>
        <dbReference type="ARBA" id="ARBA00022490"/>
    </source>
</evidence>
<dbReference type="InterPro" id="IPR015262">
    <property type="entry name" value="tRNA_Ile_lys_synt_subst-bd"/>
</dbReference>
<comment type="similarity">
    <text evidence="7">Belongs to the tRNA(Ile)-lysidine synthase family.</text>
</comment>
<comment type="domain">
    <text evidence="7">The N-terminal region contains the highly conserved SGGXDS motif, predicted to be a P-loop motif involved in ATP binding.</text>
</comment>
<organism evidence="10 11">
    <name type="scientific">Bordetella genomosp. 2</name>
    <dbReference type="NCBI Taxonomy" id="1983456"/>
    <lineage>
        <taxon>Bacteria</taxon>
        <taxon>Pseudomonadati</taxon>
        <taxon>Pseudomonadota</taxon>
        <taxon>Betaproteobacteria</taxon>
        <taxon>Burkholderiales</taxon>
        <taxon>Alcaligenaceae</taxon>
        <taxon>Bordetella</taxon>
    </lineage>
</organism>
<dbReference type="InterPro" id="IPR011063">
    <property type="entry name" value="TilS/TtcA_N"/>
</dbReference>
<keyword evidence="2 7" id="KW-0436">Ligase</keyword>
<feature type="domain" description="tRNA(Ile)-lysidine/2-thiocytidine synthase N-terminal" evidence="8">
    <location>
        <begin position="44"/>
        <end position="226"/>
    </location>
</feature>
<evidence type="ECO:0000256" key="6">
    <source>
        <dbReference type="ARBA" id="ARBA00048539"/>
    </source>
</evidence>
<dbReference type="EC" id="6.3.4.19" evidence="7"/>
<dbReference type="AlphaFoldDB" id="A0A261VSK5"/>
<keyword evidence="5 7" id="KW-0067">ATP-binding</keyword>
<dbReference type="Gene3D" id="1.20.59.20">
    <property type="match status" value="1"/>
</dbReference>
<feature type="binding site" evidence="7">
    <location>
        <begin position="48"/>
        <end position="53"/>
    </location>
    <ligand>
        <name>ATP</name>
        <dbReference type="ChEBI" id="CHEBI:30616"/>
    </ligand>
</feature>
<dbReference type="EMBL" id="NEVT01000006">
    <property type="protein sequence ID" value="OZI76590.1"/>
    <property type="molecule type" value="Genomic_DNA"/>
</dbReference>
<name>A0A261VSK5_9BORD</name>
<dbReference type="CDD" id="cd01992">
    <property type="entry name" value="TilS_N"/>
    <property type="match status" value="1"/>
</dbReference>
<dbReference type="InterPro" id="IPR014729">
    <property type="entry name" value="Rossmann-like_a/b/a_fold"/>
</dbReference>
<dbReference type="Gene3D" id="3.40.50.620">
    <property type="entry name" value="HUPs"/>
    <property type="match status" value="1"/>
</dbReference>
<dbReference type="InterPro" id="IPR012795">
    <property type="entry name" value="tRNA_Ile_lys_synt_N"/>
</dbReference>
<dbReference type="SUPFAM" id="SSF52402">
    <property type="entry name" value="Adenine nucleotide alpha hydrolases-like"/>
    <property type="match status" value="1"/>
</dbReference>
<dbReference type="PANTHER" id="PTHR43033:SF1">
    <property type="entry name" value="TRNA(ILE)-LYSIDINE SYNTHASE-RELATED"/>
    <property type="match status" value="1"/>
</dbReference>
<gene>
    <name evidence="7" type="primary">tilS</name>
    <name evidence="10" type="ORF">CAL24_15880</name>
</gene>
<evidence type="ECO:0000256" key="2">
    <source>
        <dbReference type="ARBA" id="ARBA00022598"/>
    </source>
</evidence>
<dbReference type="InterPro" id="IPR012094">
    <property type="entry name" value="tRNA_Ile_lys_synt"/>
</dbReference>
<protein>
    <recommendedName>
        <fullName evidence="7">tRNA(Ile)-lysidine synthase</fullName>
        <ecNumber evidence="7">6.3.4.19</ecNumber>
    </recommendedName>
    <alternativeName>
        <fullName evidence="7">tRNA(Ile)-2-lysyl-cytidine synthase</fullName>
    </alternativeName>
    <alternativeName>
        <fullName evidence="7">tRNA(Ile)-lysidine synthetase</fullName>
    </alternativeName>
</protein>
<dbReference type="GO" id="GO:0005524">
    <property type="term" value="F:ATP binding"/>
    <property type="evidence" value="ECO:0007669"/>
    <property type="project" value="UniProtKB-UniRule"/>
</dbReference>
<evidence type="ECO:0000256" key="3">
    <source>
        <dbReference type="ARBA" id="ARBA00022694"/>
    </source>
</evidence>
<proteinExistence type="inferred from homology"/>
<dbReference type="HAMAP" id="MF_01161">
    <property type="entry name" value="tRNA_Ile_lys_synt"/>
    <property type="match status" value="1"/>
</dbReference>
<keyword evidence="1 7" id="KW-0963">Cytoplasm</keyword>
<dbReference type="GO" id="GO:0032267">
    <property type="term" value="F:tRNA(Ile)-lysidine synthase activity"/>
    <property type="evidence" value="ECO:0007669"/>
    <property type="project" value="UniProtKB-EC"/>
</dbReference>
<evidence type="ECO:0000313" key="10">
    <source>
        <dbReference type="EMBL" id="OZI76590.1"/>
    </source>
</evidence>
<dbReference type="Pfam" id="PF09179">
    <property type="entry name" value="TilS"/>
    <property type="match status" value="1"/>
</dbReference>
<feature type="domain" description="tRNA(Ile)-lysidine synthase substrate-binding" evidence="9">
    <location>
        <begin position="278"/>
        <end position="347"/>
    </location>
</feature>
<evidence type="ECO:0000256" key="7">
    <source>
        <dbReference type="HAMAP-Rule" id="MF_01161"/>
    </source>
</evidence>
<evidence type="ECO:0000256" key="5">
    <source>
        <dbReference type="ARBA" id="ARBA00022840"/>
    </source>
</evidence>
<keyword evidence="4 7" id="KW-0547">Nucleotide-binding</keyword>
<keyword evidence="11" id="KW-1185">Reference proteome</keyword>
<evidence type="ECO:0000259" key="8">
    <source>
        <dbReference type="Pfam" id="PF01171"/>
    </source>
</evidence>
<evidence type="ECO:0000259" key="9">
    <source>
        <dbReference type="Pfam" id="PF09179"/>
    </source>
</evidence>
<comment type="catalytic activity">
    <reaction evidence="6 7">
        <text>cytidine(34) in tRNA(Ile2) + L-lysine + ATP = lysidine(34) in tRNA(Ile2) + AMP + diphosphate + H(+)</text>
        <dbReference type="Rhea" id="RHEA:43744"/>
        <dbReference type="Rhea" id="RHEA-COMP:10625"/>
        <dbReference type="Rhea" id="RHEA-COMP:10670"/>
        <dbReference type="ChEBI" id="CHEBI:15378"/>
        <dbReference type="ChEBI" id="CHEBI:30616"/>
        <dbReference type="ChEBI" id="CHEBI:32551"/>
        <dbReference type="ChEBI" id="CHEBI:33019"/>
        <dbReference type="ChEBI" id="CHEBI:82748"/>
        <dbReference type="ChEBI" id="CHEBI:83665"/>
        <dbReference type="ChEBI" id="CHEBI:456215"/>
        <dbReference type="EC" id="6.3.4.19"/>
    </reaction>
</comment>
<dbReference type="SUPFAM" id="SSF82829">
    <property type="entry name" value="MesJ substrate recognition domain-like"/>
    <property type="match status" value="1"/>
</dbReference>
<comment type="function">
    <text evidence="7">Ligates lysine onto the cytidine present at position 34 of the AUA codon-specific tRNA(Ile) that contains the anticodon CAU, in an ATP-dependent manner. Cytidine is converted to lysidine, thus changing the amino acid specificity of the tRNA from methionine to isoleucine.</text>
</comment>
<comment type="caution">
    <text evidence="10">The sequence shown here is derived from an EMBL/GenBank/DDBJ whole genome shotgun (WGS) entry which is preliminary data.</text>
</comment>
<evidence type="ECO:0000313" key="11">
    <source>
        <dbReference type="Proteomes" id="UP000215633"/>
    </source>
</evidence>
<dbReference type="Proteomes" id="UP000215633">
    <property type="component" value="Unassembled WGS sequence"/>
</dbReference>
<sequence length="354" mass="37686">MTRAEPPPSSAVAAGAPPSGGFPAAGLSAALRAALAGDAGARAAVAVSGGADSAMLAAHAAPLARELGIELLLFHVHHGLQAAADGWADHVQALGRILGVPVHTAQARVETASGLGIEAAARDARYAALVELAARHGVGCILLAHHQGDQAETVLLRLLRGTGLEGMAAMAPRMPRDGIVYLRPWLAQERAAILAAAAAFAARHDWRPVQDPTNADPRYTRAAVRELLAPVLDARWPGWRARLASHARHMSEAASILDEVARADLAALEPSADLRSFALAPWRALPPARQAHVLRHWLRSQGAAMPTEARLADLLRQLRQLHSLGHDRQMRVVHARHVVRCERGRVWLEPRDPA</sequence>
<reference evidence="11" key="1">
    <citation type="submission" date="2017-05" db="EMBL/GenBank/DDBJ databases">
        <title>Complete and WGS of Bordetella genogroups.</title>
        <authorList>
            <person name="Spilker T."/>
            <person name="Lipuma J."/>
        </authorList>
    </citation>
    <scope>NUCLEOTIDE SEQUENCE [LARGE SCALE GENOMIC DNA]</scope>
    <source>
        <strain evidence="11">AU8256</strain>
    </source>
</reference>
<dbReference type="GO" id="GO:0006400">
    <property type="term" value="P:tRNA modification"/>
    <property type="evidence" value="ECO:0007669"/>
    <property type="project" value="UniProtKB-UniRule"/>
</dbReference>
<evidence type="ECO:0000256" key="4">
    <source>
        <dbReference type="ARBA" id="ARBA00022741"/>
    </source>
</evidence>
<accession>A0A261VSK5</accession>
<dbReference type="PANTHER" id="PTHR43033">
    <property type="entry name" value="TRNA(ILE)-LYSIDINE SYNTHASE-RELATED"/>
    <property type="match status" value="1"/>
</dbReference>
<dbReference type="GO" id="GO:0005737">
    <property type="term" value="C:cytoplasm"/>
    <property type="evidence" value="ECO:0007669"/>
    <property type="project" value="UniProtKB-SubCell"/>
</dbReference>
<comment type="subcellular location">
    <subcellularLocation>
        <location evidence="7">Cytoplasm</location>
    </subcellularLocation>
</comment>